<dbReference type="AlphaFoldDB" id="A0A0G9MKF9"/>
<dbReference type="KEGG" id="egn:BMF35_b0200"/>
<dbReference type="RefSeq" id="WP_047007874.1">
    <property type="nucleotide sequence ID" value="NZ_CP018098.1"/>
</dbReference>
<reference evidence="1 2" key="1">
    <citation type="submission" date="2015-04" db="EMBL/GenBank/DDBJ databases">
        <title>The draft genome sequence of Erythrobacr gangjinensis K7-2.</title>
        <authorList>
            <person name="Zhuang L."/>
            <person name="Liu Y."/>
            <person name="Shao Z."/>
        </authorList>
    </citation>
    <scope>NUCLEOTIDE SEQUENCE [LARGE SCALE GENOMIC DNA]</scope>
    <source>
        <strain evidence="1 2">K7-2</strain>
    </source>
</reference>
<dbReference type="STRING" id="502682.BMF35_b0200"/>
<evidence type="ECO:0000313" key="2">
    <source>
        <dbReference type="Proteomes" id="UP000053070"/>
    </source>
</evidence>
<accession>A0A0G9MKF9</accession>
<organism evidence="1 2">
    <name type="scientific">Aurantiacibacter gangjinensis</name>
    <dbReference type="NCBI Taxonomy" id="502682"/>
    <lineage>
        <taxon>Bacteria</taxon>
        <taxon>Pseudomonadati</taxon>
        <taxon>Pseudomonadota</taxon>
        <taxon>Alphaproteobacteria</taxon>
        <taxon>Sphingomonadales</taxon>
        <taxon>Erythrobacteraceae</taxon>
        <taxon>Aurantiacibacter</taxon>
    </lineage>
</organism>
<keyword evidence="2" id="KW-1185">Reference proteome</keyword>
<dbReference type="PATRIC" id="fig|502682.8.peg.2681"/>
<protein>
    <submittedName>
        <fullName evidence="1">Uncharacterized protein</fullName>
    </submittedName>
</protein>
<dbReference type="OrthoDB" id="9942239at2"/>
<name>A0A0G9MKF9_9SPHN</name>
<proteinExistence type="predicted"/>
<comment type="caution">
    <text evidence="1">The sequence shown here is derived from an EMBL/GenBank/DDBJ whole genome shotgun (WGS) entry which is preliminary data.</text>
</comment>
<evidence type="ECO:0000313" key="1">
    <source>
        <dbReference type="EMBL" id="KLE31165.1"/>
    </source>
</evidence>
<dbReference type="EMBL" id="LBHC01000003">
    <property type="protein sequence ID" value="KLE31165.1"/>
    <property type="molecule type" value="Genomic_DNA"/>
</dbReference>
<gene>
    <name evidence="1" type="ORF">AAW01_13145</name>
</gene>
<sequence length="134" mass="14526">MRIALSLAAALMLSVPAHAQDDTRFIFTFDGDVDWPTNTARLAETAHQRAEDIVDPAYVICSGGSGETARERRREVRSALALAGAAPFRILDAGVCDAQITGRSRRAIGENNVWLGLAPYQQVVEFVNRRLGGS</sequence>
<dbReference type="Proteomes" id="UP000053070">
    <property type="component" value="Unassembled WGS sequence"/>
</dbReference>